<dbReference type="AlphaFoldDB" id="A0A1G5HQP4"/>
<evidence type="ECO:0000313" key="3">
    <source>
        <dbReference type="Proteomes" id="UP000198636"/>
    </source>
</evidence>
<dbReference type="SUPFAM" id="SSF53927">
    <property type="entry name" value="Cytidine deaminase-like"/>
    <property type="match status" value="1"/>
</dbReference>
<sequence length="138" mass="15615">MMELQLAKNKLVADNYTCVVVSKGVVCYTSVEKGIKPLMLPLMQDKNIFSNMVLADKIIGKAAALLVIYSGITKVYADTMSSEAKKIFEKNNVHYEYQVEVPYILNRDKTSICPIEKLVEKIDSPDDAYNEIKEFLIK</sequence>
<keyword evidence="3" id="KW-1185">Reference proteome</keyword>
<dbReference type="InterPro" id="IPR015067">
    <property type="entry name" value="DUF1893_TM1506-like"/>
</dbReference>
<dbReference type="InterPro" id="IPR037081">
    <property type="entry name" value="Hyp_TM1506"/>
</dbReference>
<dbReference type="PROSITE" id="PS51156">
    <property type="entry name" value="ELM2"/>
    <property type="match status" value="1"/>
</dbReference>
<dbReference type="Pfam" id="PF08973">
    <property type="entry name" value="TM1506"/>
    <property type="match status" value="1"/>
</dbReference>
<name>A0A1G5HQP4_9FIRM</name>
<dbReference type="GO" id="GO:0003824">
    <property type="term" value="F:catalytic activity"/>
    <property type="evidence" value="ECO:0007669"/>
    <property type="project" value="InterPro"/>
</dbReference>
<dbReference type="InterPro" id="IPR016193">
    <property type="entry name" value="Cytidine_deaminase-like"/>
</dbReference>
<feature type="domain" description="ELM2" evidence="1">
    <location>
        <begin position="89"/>
        <end position="138"/>
    </location>
</feature>
<protein>
    <recommendedName>
        <fullName evidence="1">ELM2 domain-containing protein</fullName>
    </recommendedName>
</protein>
<evidence type="ECO:0000313" key="2">
    <source>
        <dbReference type="EMBL" id="SCY66083.1"/>
    </source>
</evidence>
<dbReference type="EMBL" id="FMUS01000012">
    <property type="protein sequence ID" value="SCY66083.1"/>
    <property type="molecule type" value="Genomic_DNA"/>
</dbReference>
<reference evidence="2 3" key="1">
    <citation type="submission" date="2016-10" db="EMBL/GenBank/DDBJ databases">
        <authorList>
            <person name="de Groot N.N."/>
        </authorList>
    </citation>
    <scope>NUCLEOTIDE SEQUENCE [LARGE SCALE GENOMIC DNA]</scope>
    <source>
        <strain evidence="2 3">DSM 18978</strain>
    </source>
</reference>
<dbReference type="RefSeq" id="WP_091543098.1">
    <property type="nucleotide sequence ID" value="NZ_FMUS01000012.1"/>
</dbReference>
<dbReference type="OrthoDB" id="9815422at2"/>
<evidence type="ECO:0000259" key="1">
    <source>
        <dbReference type="PROSITE" id="PS51156"/>
    </source>
</evidence>
<dbReference type="STRING" id="1120976.SAMN03080606_02091"/>
<dbReference type="Proteomes" id="UP000198636">
    <property type="component" value="Unassembled WGS sequence"/>
</dbReference>
<organism evidence="2 3">
    <name type="scientific">Alkaliphilus peptidifermentans DSM 18978</name>
    <dbReference type="NCBI Taxonomy" id="1120976"/>
    <lineage>
        <taxon>Bacteria</taxon>
        <taxon>Bacillati</taxon>
        <taxon>Bacillota</taxon>
        <taxon>Clostridia</taxon>
        <taxon>Peptostreptococcales</taxon>
        <taxon>Natronincolaceae</taxon>
        <taxon>Alkaliphilus</taxon>
    </lineage>
</organism>
<proteinExistence type="predicted"/>
<dbReference type="Gene3D" id="3.40.140.30">
    <property type="entry name" value="Hypothetical protein TM1506"/>
    <property type="match status" value="1"/>
</dbReference>
<accession>A0A1G5HQP4</accession>
<dbReference type="InterPro" id="IPR000949">
    <property type="entry name" value="ELM2_dom"/>
</dbReference>
<gene>
    <name evidence="2" type="ORF">SAMN03080606_02091</name>
</gene>